<accession>A0A1A9AIW2</accession>
<evidence type="ECO:0000256" key="4">
    <source>
        <dbReference type="ARBA" id="ARBA00022777"/>
    </source>
</evidence>
<evidence type="ECO:0000259" key="7">
    <source>
        <dbReference type="Pfam" id="PF16575"/>
    </source>
</evidence>
<feature type="domain" description="Clp1 P-loop" evidence="7">
    <location>
        <begin position="461"/>
        <end position="555"/>
    </location>
</feature>
<comment type="similarity">
    <text evidence="1">Belongs to the Clp1 family. NOL9/GRC3 subfamily.</text>
</comment>
<evidence type="ECO:0000256" key="3">
    <source>
        <dbReference type="ARBA" id="ARBA00022741"/>
    </source>
</evidence>
<evidence type="ECO:0000256" key="5">
    <source>
        <dbReference type="ARBA" id="ARBA00022840"/>
    </source>
</evidence>
<dbReference type="InterPro" id="IPR027417">
    <property type="entry name" value="P-loop_NTPase"/>
</dbReference>
<keyword evidence="3" id="KW-0547">Nucleotide-binding</keyword>
<dbReference type="GO" id="GO:0005524">
    <property type="term" value="F:ATP binding"/>
    <property type="evidence" value="ECO:0007669"/>
    <property type="project" value="UniProtKB-KW"/>
</dbReference>
<sequence>MLPPPIWVKGLCALPVNFTQNKGRSGDYFTFGKLKCLSRIIKGGSFRGNACECSYISTPHGTRHMHEQIMHLVWKMESSRMDEKCRHRFEYDLVKSFDTIRKFKRDKENVLEHTKDDKSEMCKREIYLLGLHYDEYIFVRGSFRFRLIKGLVKFNGCIVKPSKEYMNVRIPHFYPMFRLIALNNNRVAYANGKFIFCIDDSERGGSNNVLEGGKLEEEDKVGKVTNAWIDTLKEKINSNDEDTNTLDKRSGNPENWQRDLSTHQCEGLQESSDTILQNYLFGLNLLEEDNVKRKEFYEHVIHFGNEEVITNLSSSYMINTIKSNDLLDKYPVIIAFEKKKDFLYYLHNLDCPKRINLSNDGINNSVCIDTYQMSYILKEFLLYMRDNGEYDMGNIVKKVEQVGERWKKVGSIPTGEESHRKVESWERFKKEMGKGKICVYDDQDDEMARMRCTLYSTIVIGDKGKGKSLLTINFINSLLNYYKTILFLDIDIGQPIIGVSGFISLYKIKHPLNNYHFFEKKPKCIKKTFFGCCSIGENVHYFIRCLQHMYMYLFCVYLKGKERKKFCQSGRKKEGEDAKGEGAKGEDEKGEGAKGEDEKGEGAKGEDAKWEGAKGEGARKEKRSHYRYPLIINSFGWVENIGLFLLNLNILLSKCNFIIQMDSIKMDRDLKRKLNRENFYSYMFNDFLLINQGKKKSAYTVLNLNNKNVSVIAKEHSIFNIVSKYGNLNENDFLFYNFSMSFQERERKAEEINEYHPNLIPSEYIAHINGGNTCLPPCRNQRYEKYSFGKEHASIHPSSDYQNRGNYNKHCLGDRPNGLSERTECISQRDVHSPSRHRGPYCFRGGYNYGNDYTQHCHYGNDYTQRCHYGNDYTQRCHYGNDYAQRCHYGNDYAQRCHYGNDYTQRCHYGNDNTQHCHYRNDNTQHCHYRNDNTQHCHYRNDYTHRYRYHYGNDHTYSYQYDRVGGSAHQGRYTKSGKFSFCSIPNDGNRESSIKHESPRNNFCYNAEGETFEQGGSYYVEDYKNNGIPNERETKYVEKYDTFLNRINTFFETNCIRIINFVSYKKYLFYEKMKRKNIEFRQVHILPKILRSYRFFCHFFWKFKKFIFYLHSYSLFDLPCDFFGKYENCVMQHQIARCKQIETTHGGGVTITQGGDVTLDDKEEQFNEDKGEEETEDRKECNTNVRVSGHRDRADHMNKSIVVKKEAADDAPEEISVEISNIQSRDTLNENKFREGKIITGDGACKMYKALDNRQLFTCAVFYLQNLKLSNLLFNKMYPHIYDNEDFPASKYFFNNVICLCYDNVMRERNIPLDSDEKKKKGSHNTNHGCKYHIDYFKIDATFTRANFTIKKETLEKNNVQLVPLCEKFTHILTAYIRLIDDLRLIIYLPYSFDKFKLLKNVNTFVSGTYLNPYKINDIFKNYSSYLEVVSAKGKETISMLKREKNLHMKAQEHPY</sequence>
<dbReference type="Proteomes" id="UP000078555">
    <property type="component" value="Unassembled WGS sequence"/>
</dbReference>
<protein>
    <recommendedName>
        <fullName evidence="7">Clp1 P-loop domain-containing protein</fullName>
    </recommendedName>
</protein>
<dbReference type="PANTHER" id="PTHR12755">
    <property type="entry name" value="CLEAVAGE/POLYADENYLATION FACTOR IA SUBUNIT CLP1P"/>
    <property type="match status" value="1"/>
</dbReference>
<dbReference type="InterPro" id="IPR045116">
    <property type="entry name" value="Clp1/Grc3"/>
</dbReference>
<feature type="region of interest" description="Disordered" evidence="6">
    <location>
        <begin position="239"/>
        <end position="261"/>
    </location>
</feature>
<evidence type="ECO:0000256" key="2">
    <source>
        <dbReference type="ARBA" id="ARBA00022679"/>
    </source>
</evidence>
<keyword evidence="5" id="KW-0067">ATP-binding</keyword>
<dbReference type="GO" id="GO:0005634">
    <property type="term" value="C:nucleus"/>
    <property type="evidence" value="ECO:0007669"/>
    <property type="project" value="TreeGrafter"/>
</dbReference>
<dbReference type="EMBL" id="FLRD01001007">
    <property type="protein sequence ID" value="SBT56135.1"/>
    <property type="molecule type" value="Genomic_DNA"/>
</dbReference>
<evidence type="ECO:0000313" key="8">
    <source>
        <dbReference type="EMBL" id="SBT56135.1"/>
    </source>
</evidence>
<evidence type="ECO:0000256" key="6">
    <source>
        <dbReference type="SAM" id="MobiDB-lite"/>
    </source>
</evidence>
<keyword evidence="2" id="KW-0808">Transferase</keyword>
<dbReference type="PANTHER" id="PTHR12755:SF3">
    <property type="entry name" value="POLYNUCLEOTIDE 5'-HYDROXYL-KINASE NOL9"/>
    <property type="match status" value="1"/>
</dbReference>
<feature type="compositionally biased region" description="Basic and acidic residues" evidence="6">
    <location>
        <begin position="245"/>
        <end position="261"/>
    </location>
</feature>
<organism evidence="8 9">
    <name type="scientific">Plasmodium ovale wallikeri</name>
    <dbReference type="NCBI Taxonomy" id="864142"/>
    <lineage>
        <taxon>Eukaryota</taxon>
        <taxon>Sar</taxon>
        <taxon>Alveolata</taxon>
        <taxon>Apicomplexa</taxon>
        <taxon>Aconoidasida</taxon>
        <taxon>Haemosporida</taxon>
        <taxon>Plasmodiidae</taxon>
        <taxon>Plasmodium</taxon>
        <taxon>Plasmodium (Plasmodium)</taxon>
    </lineage>
</organism>
<dbReference type="InterPro" id="IPR032319">
    <property type="entry name" value="CLP1_P"/>
</dbReference>
<dbReference type="Gene3D" id="3.40.50.300">
    <property type="entry name" value="P-loop containing nucleotide triphosphate hydrolases"/>
    <property type="match status" value="1"/>
</dbReference>
<evidence type="ECO:0000256" key="1">
    <source>
        <dbReference type="ARBA" id="ARBA00011003"/>
    </source>
</evidence>
<dbReference type="GO" id="GO:0051731">
    <property type="term" value="F:polynucleotide 5'-hydroxyl-kinase activity"/>
    <property type="evidence" value="ECO:0007669"/>
    <property type="project" value="InterPro"/>
</dbReference>
<name>A0A1A9AIW2_PLAOA</name>
<dbReference type="Pfam" id="PF16575">
    <property type="entry name" value="CLP1_P"/>
    <property type="match status" value="1"/>
</dbReference>
<keyword evidence="4" id="KW-0418">Kinase</keyword>
<feature type="region of interest" description="Disordered" evidence="6">
    <location>
        <begin position="573"/>
        <end position="616"/>
    </location>
</feature>
<proteinExistence type="inferred from homology"/>
<gene>
    <name evidence="8" type="ORF">POVWA1_074720</name>
</gene>
<keyword evidence="9" id="KW-1185">Reference proteome</keyword>
<evidence type="ECO:0000313" key="9">
    <source>
        <dbReference type="Proteomes" id="UP000078555"/>
    </source>
</evidence>
<reference evidence="9" key="1">
    <citation type="submission" date="2016-05" db="EMBL/GenBank/DDBJ databases">
        <authorList>
            <person name="Naeem R."/>
        </authorList>
    </citation>
    <scope>NUCLEOTIDE SEQUENCE [LARGE SCALE GENOMIC DNA]</scope>
</reference>
<dbReference type="GO" id="GO:0000448">
    <property type="term" value="P:cleavage in ITS2 between 5.8S rRNA and LSU-rRNA of tricistronic rRNA transcript (SSU-rRNA, 5.8S rRNA, LSU-rRNA)"/>
    <property type="evidence" value="ECO:0007669"/>
    <property type="project" value="TreeGrafter"/>
</dbReference>